<dbReference type="PROSITE" id="PS51318">
    <property type="entry name" value="TAT"/>
    <property type="match status" value="1"/>
</dbReference>
<dbReference type="Pfam" id="PF20256">
    <property type="entry name" value="MoCoBD_2"/>
    <property type="match status" value="2"/>
</dbReference>
<dbReference type="PANTHER" id="PTHR47495">
    <property type="entry name" value="ALDEHYDE DEHYDROGENASE"/>
    <property type="match status" value="1"/>
</dbReference>
<evidence type="ECO:0000313" key="4">
    <source>
        <dbReference type="Proteomes" id="UP001138661"/>
    </source>
</evidence>
<proteinExistence type="predicted"/>
<protein>
    <submittedName>
        <fullName evidence="3">Molybdopterin-dependent oxidoreductase</fullName>
    </submittedName>
</protein>
<keyword evidence="4" id="KW-1185">Reference proteome</keyword>
<dbReference type="PIRSF" id="PIRSF036389">
    <property type="entry name" value="IOR_B"/>
    <property type="match status" value="1"/>
</dbReference>
<dbReference type="EMBL" id="JAHXDN010000001">
    <property type="protein sequence ID" value="MBW4706385.1"/>
    <property type="molecule type" value="Genomic_DNA"/>
</dbReference>
<dbReference type="Proteomes" id="UP001138661">
    <property type="component" value="Unassembled WGS sequence"/>
</dbReference>
<reference evidence="3" key="1">
    <citation type="submission" date="2021-07" db="EMBL/GenBank/DDBJ databases">
        <title>Roseobacter insulae sp. nov., isolated from a tidal flat.</title>
        <authorList>
            <person name="Park S."/>
            <person name="Yoon J.-H."/>
        </authorList>
    </citation>
    <scope>NUCLEOTIDE SEQUENCE</scope>
    <source>
        <strain evidence="3">YSTF-M11</strain>
    </source>
</reference>
<feature type="domain" description="Aldehyde oxidase/xanthine dehydrogenase a/b hammerhead" evidence="2">
    <location>
        <begin position="211"/>
        <end position="289"/>
    </location>
</feature>
<dbReference type="InterPro" id="IPR000674">
    <property type="entry name" value="Ald_Oxase/Xan_DH_a/b"/>
</dbReference>
<dbReference type="InterPro" id="IPR012368">
    <property type="entry name" value="OxRdtase_Mopterin-bd_su_IorB"/>
</dbReference>
<keyword evidence="1" id="KW-0732">Signal</keyword>
<organism evidence="3 4">
    <name type="scientific">Roseobacter insulae</name>
    <dbReference type="NCBI Taxonomy" id="2859783"/>
    <lineage>
        <taxon>Bacteria</taxon>
        <taxon>Pseudomonadati</taxon>
        <taxon>Pseudomonadota</taxon>
        <taxon>Alphaproteobacteria</taxon>
        <taxon>Rhodobacterales</taxon>
        <taxon>Roseobacteraceae</taxon>
        <taxon>Roseobacter</taxon>
    </lineage>
</organism>
<dbReference type="InterPro" id="IPR006311">
    <property type="entry name" value="TAT_signal"/>
</dbReference>
<gene>
    <name evidence="3" type="ORF">KX928_01135</name>
</gene>
<evidence type="ECO:0000259" key="2">
    <source>
        <dbReference type="SMART" id="SM01008"/>
    </source>
</evidence>
<evidence type="ECO:0000313" key="3">
    <source>
        <dbReference type="EMBL" id="MBW4706385.1"/>
    </source>
</evidence>
<dbReference type="Pfam" id="PF02738">
    <property type="entry name" value="MoCoBD_1"/>
    <property type="match status" value="1"/>
</dbReference>
<dbReference type="InterPro" id="IPR046867">
    <property type="entry name" value="AldOxase/xan_DH_MoCoBD2"/>
</dbReference>
<evidence type="ECO:0000256" key="1">
    <source>
        <dbReference type="SAM" id="SignalP"/>
    </source>
</evidence>
<feature type="chain" id="PRO_5040829520" evidence="1">
    <location>
        <begin position="35"/>
        <end position="731"/>
    </location>
</feature>
<dbReference type="InterPro" id="IPR008274">
    <property type="entry name" value="AldOxase/xan_DH_MoCoBD1"/>
</dbReference>
<dbReference type="RefSeq" id="WP_219497986.1">
    <property type="nucleotide sequence ID" value="NZ_JAHXDN010000001.1"/>
</dbReference>
<accession>A0A9X1FRH0</accession>
<dbReference type="SMART" id="SM01008">
    <property type="entry name" value="Ald_Xan_dh_C"/>
    <property type="match status" value="1"/>
</dbReference>
<name>A0A9X1FRH0_9RHOB</name>
<feature type="signal peptide" evidence="1">
    <location>
        <begin position="1"/>
        <end position="34"/>
    </location>
</feature>
<sequence>MTAHMHLTRRGFLATGAALSFVIGASGLASISRAATTATQADITGWVTITTEGEVHILFPSTEMGQGSSTALPLILAEEMDADWDRVTVEQLDTDDRSFGNPLFGNVLYTAGSTGVSGYFDTLRQAGAQVRAVLIREAAKAWDVPAAEVSTLAGTVRHDPTGRVLSYGGVAALPDLDVTVPERSQADLKRPEDYRLIGQDHPRIDIPAKSTGTETYAIDITVPGMVFAAVACTPFDGVGPERIDDAAARTVLGVRDVIVLPEGVAVIADHIEAAFRAKETLDVTWGTPDPWWTMDSDATLDAYAAALDDPGIDRATWRENGDAATSIAAADRTVTAEYRSDYAYHAQIEPMAAVASVDADGLGAEAWVGTQTQSWSTRTMTETLGTTPDRVRLNVMTMGGSFGRRTALDQEYLRDALLLSKTVGLPVKLVWTREDDVQNGAFRPAAVQRLRAGLTAEGTLQGWEHRVAAPSVISYFNPLRWSQVAPNDIISMRGSESPFYDLPDMHAEHVITPTHARLAPWRGIGASYTSFAAEAFMDELAAEAGRDPLDFRMDLLQHNPRGVALLRRVSEMSDWDGARPDTALGLSFAGYGSSMAAGVAEVALDRDRGIITVPRFWAAVDAGLVVAPDNARNQIEGGIVFGVSSSLKERITMTGGRVDQSNYYDYEILRAHEVPEITLDLAQGTTPPTGIGEAGTPMVAAAIANGFHALTGKRLRHLPFTPDRVLEALEN</sequence>
<dbReference type="InterPro" id="IPR052516">
    <property type="entry name" value="N-heterocyclic_Hydroxylase"/>
</dbReference>
<dbReference type="AlphaFoldDB" id="A0A9X1FRH0"/>
<dbReference type="PANTHER" id="PTHR47495:SF1">
    <property type="entry name" value="BLL3820 PROTEIN"/>
    <property type="match status" value="1"/>
</dbReference>
<dbReference type="GO" id="GO:0016491">
    <property type="term" value="F:oxidoreductase activity"/>
    <property type="evidence" value="ECO:0007669"/>
    <property type="project" value="InterPro"/>
</dbReference>
<comment type="caution">
    <text evidence="3">The sequence shown here is derived from an EMBL/GenBank/DDBJ whole genome shotgun (WGS) entry which is preliminary data.</text>
</comment>